<dbReference type="Proteomes" id="UP000054563">
    <property type="component" value="Unassembled WGS sequence"/>
</dbReference>
<sequence>MGRLEKEKKELHGRISELDDELKAVETTHQQRDSEIHKLNQEIKVLNSHLSLKERKLQDLEAKVLKSGQDLDIKLANTTKELQLSQSQVKGLQEENREFQKQMNTLSSTSTDFEQLVRKKESELSMLRIDMKKYEADKKSLESERDSLSARHGDMQRRIHELQAQIDAMKSENANLEREAADAKKLLEARISEDAQSGQTRKMLEQQVKDLKTQLYQVQSELSRERQSRDDVQMLGEHKYAQLKQEYDTLNESKITIEKEMYIQQDALRRAKEARAAAEEARKELQSEIVKLRERITRAESARLDAETAAEKKLMEQANDRVASLRKELDAKVRKLEETEAERARLASQVQNLSQIISEREDFKVRNDQHKERLERELVTVKGRLVASENDNRALLNKIQQKNLDIARSNSRASDAQRTRLAQVQAEKSRLEEANKQLSRQVGDCQLTITSLEKQKEKLALSLEDLNHEVAREHKASRNAEKAASTANIQLAEAHRNLETERQLKTQAQANTRKLQDSLDQAHKEIQDCHQQLILLHKVFNPEVTEVPASWEAVKPDLSKQVEIAAILESVQENLRSSEQFKRYSNPSTPNRRFMEVAGDSGRSDRTVDTVSFQKRMDLAAEVEMLQNQLQMSEMQNRHLQSQLERVNPARDMWQDESPSPNLTKNFMSFLTRRSNQENRCYRFISPP</sequence>
<dbReference type="Gene3D" id="1.20.5.340">
    <property type="match status" value="1"/>
</dbReference>
<dbReference type="SUPFAM" id="SSF90257">
    <property type="entry name" value="Myosin rod fragments"/>
    <property type="match status" value="1"/>
</dbReference>
<dbReference type="AlphaFoldDB" id="A0A0J8RPZ0"/>
<name>A0A0J8RPZ0_COCIT</name>
<dbReference type="Pfam" id="PF24319">
    <property type="entry name" value="DUF7491"/>
    <property type="match status" value="1"/>
</dbReference>
<evidence type="ECO:0000313" key="3">
    <source>
        <dbReference type="EMBL" id="KMU86069.1"/>
    </source>
</evidence>
<evidence type="ECO:0000313" key="4">
    <source>
        <dbReference type="Proteomes" id="UP000054563"/>
    </source>
</evidence>
<dbReference type="OrthoDB" id="6108017at2759"/>
<dbReference type="STRING" id="396776.A0A0J8RPZ0"/>
<reference evidence="4" key="1">
    <citation type="journal article" date="2010" name="Genome Res.">
        <title>Population genomic sequencing of Coccidioides fungi reveals recent hybridization and transposon control.</title>
        <authorList>
            <person name="Neafsey D.E."/>
            <person name="Barker B.M."/>
            <person name="Sharpton T.J."/>
            <person name="Stajich J.E."/>
            <person name="Park D.J."/>
            <person name="Whiston E."/>
            <person name="Hung C.-Y."/>
            <person name="McMahan C."/>
            <person name="White J."/>
            <person name="Sykes S."/>
            <person name="Heiman D."/>
            <person name="Young S."/>
            <person name="Zeng Q."/>
            <person name="Abouelleil A."/>
            <person name="Aftuck L."/>
            <person name="Bessette D."/>
            <person name="Brown A."/>
            <person name="FitzGerald M."/>
            <person name="Lui A."/>
            <person name="Macdonald J.P."/>
            <person name="Priest M."/>
            <person name="Orbach M.J."/>
            <person name="Galgiani J.N."/>
            <person name="Kirkland T.N."/>
            <person name="Cole G.T."/>
            <person name="Birren B.W."/>
            <person name="Henn M.R."/>
            <person name="Taylor J.W."/>
            <person name="Rounsley S.D."/>
        </authorList>
    </citation>
    <scope>NUCLEOTIDE SEQUENCE [LARGE SCALE GENOMIC DNA]</scope>
    <source>
        <strain evidence="4">H538.4</strain>
    </source>
</reference>
<dbReference type="EMBL" id="DS016991">
    <property type="protein sequence ID" value="KMU86069.1"/>
    <property type="molecule type" value="Genomic_DNA"/>
</dbReference>
<evidence type="ECO:0000256" key="1">
    <source>
        <dbReference type="SAM" id="Coils"/>
    </source>
</evidence>
<evidence type="ECO:0000259" key="2">
    <source>
        <dbReference type="Pfam" id="PF24319"/>
    </source>
</evidence>
<dbReference type="InterPro" id="IPR055914">
    <property type="entry name" value="DUF7491"/>
</dbReference>
<gene>
    <name evidence="3" type="ORF">CIHG_03855</name>
</gene>
<keyword evidence="1" id="KW-0175">Coiled coil</keyword>
<organism evidence="3 4">
    <name type="scientific">Coccidioides immitis H538.4</name>
    <dbReference type="NCBI Taxonomy" id="396776"/>
    <lineage>
        <taxon>Eukaryota</taxon>
        <taxon>Fungi</taxon>
        <taxon>Dikarya</taxon>
        <taxon>Ascomycota</taxon>
        <taxon>Pezizomycotina</taxon>
        <taxon>Eurotiomycetes</taxon>
        <taxon>Eurotiomycetidae</taxon>
        <taxon>Onygenales</taxon>
        <taxon>Onygenaceae</taxon>
        <taxon>Coccidioides</taxon>
    </lineage>
</organism>
<feature type="coiled-coil region" evidence="1">
    <location>
        <begin position="616"/>
        <end position="643"/>
    </location>
</feature>
<dbReference type="SUPFAM" id="SSF57997">
    <property type="entry name" value="Tropomyosin"/>
    <property type="match status" value="1"/>
</dbReference>
<protein>
    <submittedName>
        <fullName evidence="3">Myosin-9</fullName>
    </submittedName>
</protein>
<feature type="coiled-coil region" evidence="1">
    <location>
        <begin position="1"/>
        <end position="525"/>
    </location>
</feature>
<accession>A0A0J8RPZ0</accession>
<proteinExistence type="predicted"/>
<dbReference type="Gene3D" id="1.10.287.1490">
    <property type="match status" value="1"/>
</dbReference>
<dbReference type="VEuPathDB" id="FungiDB:CIHG_03855"/>
<feature type="domain" description="DUF7491" evidence="2">
    <location>
        <begin position="88"/>
        <end position="177"/>
    </location>
</feature>